<evidence type="ECO:0000313" key="2">
    <source>
        <dbReference type="EMBL" id="CAL6016341.1"/>
    </source>
</evidence>
<dbReference type="Proteomes" id="UP001642409">
    <property type="component" value="Unassembled WGS sequence"/>
</dbReference>
<keyword evidence="3" id="KW-1185">Reference proteome</keyword>
<reference evidence="1" key="1">
    <citation type="submission" date="2023-06" db="EMBL/GenBank/DDBJ databases">
        <authorList>
            <person name="Kurt Z."/>
        </authorList>
    </citation>
    <scope>NUCLEOTIDE SEQUENCE</scope>
</reference>
<dbReference type="AlphaFoldDB" id="A0AA86QLG9"/>
<evidence type="ECO:0000313" key="3">
    <source>
        <dbReference type="Proteomes" id="UP001642409"/>
    </source>
</evidence>
<protein>
    <submittedName>
        <fullName evidence="2">Hypothetical_protein</fullName>
    </submittedName>
</protein>
<accession>A0AA86QLG9</accession>
<evidence type="ECO:0000313" key="1">
    <source>
        <dbReference type="EMBL" id="CAI9958702.1"/>
    </source>
</evidence>
<name>A0AA86QLG9_9EUKA</name>
<comment type="caution">
    <text evidence="1">The sequence shown here is derived from an EMBL/GenBank/DDBJ whole genome shotgun (WGS) entry which is preliminary data.</text>
</comment>
<reference evidence="2 3" key="2">
    <citation type="submission" date="2024-07" db="EMBL/GenBank/DDBJ databases">
        <authorList>
            <person name="Akdeniz Z."/>
        </authorList>
    </citation>
    <scope>NUCLEOTIDE SEQUENCE [LARGE SCALE GENOMIC DNA]</scope>
</reference>
<dbReference type="EMBL" id="CATOUU010000909">
    <property type="protein sequence ID" value="CAI9958702.1"/>
    <property type="molecule type" value="Genomic_DNA"/>
</dbReference>
<proteinExistence type="predicted"/>
<gene>
    <name evidence="2" type="ORF">HINF_LOCUS25459</name>
    <name evidence="1" type="ORF">HINF_LOCUS46347</name>
</gene>
<organism evidence="1">
    <name type="scientific">Hexamita inflata</name>
    <dbReference type="NCBI Taxonomy" id="28002"/>
    <lineage>
        <taxon>Eukaryota</taxon>
        <taxon>Metamonada</taxon>
        <taxon>Diplomonadida</taxon>
        <taxon>Hexamitidae</taxon>
        <taxon>Hexamitinae</taxon>
        <taxon>Hexamita</taxon>
    </lineage>
</organism>
<dbReference type="EMBL" id="CAXDID020000076">
    <property type="protein sequence ID" value="CAL6016341.1"/>
    <property type="molecule type" value="Genomic_DNA"/>
</dbReference>
<sequence>MEAKQIKTELKELKRPKTPVQIRELYIKRDLNETVKQAKQTLKKNPGNVFSTKAPDMTHNDFARLRINSQLNRKRSFSAEYNFNYKEAHETTRKGTKMYQQTHVEAKQAIMKEIESIQKLNDMHNSAQRYMNQVKLNQKQMNVLD</sequence>